<protein>
    <submittedName>
        <fullName evidence="1">Uncharacterized protein</fullName>
    </submittedName>
</protein>
<name>A0ABD2NML9_9CUCU</name>
<keyword evidence="2" id="KW-1185">Reference proteome</keyword>
<sequence>MWKVLEEVVSTSREIFSSSMLRDDEFDVAEKLNRLFIDSIDELTGSIPAPLGSFADVHMGGDDCIE</sequence>
<proteinExistence type="predicted"/>
<gene>
    <name evidence="1" type="ORF">HHI36_017466</name>
</gene>
<organism evidence="1 2">
    <name type="scientific">Cryptolaemus montrouzieri</name>
    <dbReference type="NCBI Taxonomy" id="559131"/>
    <lineage>
        <taxon>Eukaryota</taxon>
        <taxon>Metazoa</taxon>
        <taxon>Ecdysozoa</taxon>
        <taxon>Arthropoda</taxon>
        <taxon>Hexapoda</taxon>
        <taxon>Insecta</taxon>
        <taxon>Pterygota</taxon>
        <taxon>Neoptera</taxon>
        <taxon>Endopterygota</taxon>
        <taxon>Coleoptera</taxon>
        <taxon>Polyphaga</taxon>
        <taxon>Cucujiformia</taxon>
        <taxon>Coccinelloidea</taxon>
        <taxon>Coccinellidae</taxon>
        <taxon>Scymninae</taxon>
        <taxon>Scymnini</taxon>
        <taxon>Cryptolaemus</taxon>
    </lineage>
</organism>
<dbReference type="Proteomes" id="UP001516400">
    <property type="component" value="Unassembled WGS sequence"/>
</dbReference>
<reference evidence="1 2" key="1">
    <citation type="journal article" date="2021" name="BMC Biol.">
        <title>Horizontally acquired antibacterial genes associated with adaptive radiation of ladybird beetles.</title>
        <authorList>
            <person name="Li H.S."/>
            <person name="Tang X.F."/>
            <person name="Huang Y.H."/>
            <person name="Xu Z.Y."/>
            <person name="Chen M.L."/>
            <person name="Du X.Y."/>
            <person name="Qiu B.Y."/>
            <person name="Chen P.T."/>
            <person name="Zhang W."/>
            <person name="Slipinski A."/>
            <person name="Escalona H.E."/>
            <person name="Waterhouse R.M."/>
            <person name="Zwick A."/>
            <person name="Pang H."/>
        </authorList>
    </citation>
    <scope>NUCLEOTIDE SEQUENCE [LARGE SCALE GENOMIC DNA]</scope>
    <source>
        <strain evidence="1">SYSU2018</strain>
    </source>
</reference>
<dbReference type="EMBL" id="JABFTP020000124">
    <property type="protein sequence ID" value="KAL3279961.1"/>
    <property type="molecule type" value="Genomic_DNA"/>
</dbReference>
<evidence type="ECO:0000313" key="2">
    <source>
        <dbReference type="Proteomes" id="UP001516400"/>
    </source>
</evidence>
<comment type="caution">
    <text evidence="1">The sequence shown here is derived from an EMBL/GenBank/DDBJ whole genome shotgun (WGS) entry which is preliminary data.</text>
</comment>
<evidence type="ECO:0000313" key="1">
    <source>
        <dbReference type="EMBL" id="KAL3279961.1"/>
    </source>
</evidence>
<feature type="non-terminal residue" evidence="1">
    <location>
        <position position="66"/>
    </location>
</feature>
<accession>A0ABD2NML9</accession>
<dbReference type="AlphaFoldDB" id="A0ABD2NML9"/>